<feature type="non-terminal residue" evidence="1">
    <location>
        <position position="1"/>
    </location>
</feature>
<dbReference type="EMBL" id="AFNH02001950">
    <property type="protein sequence ID" value="EZG42634.1"/>
    <property type="molecule type" value="Genomic_DNA"/>
</dbReference>
<dbReference type="eggNOG" id="ENOG502T2SC">
    <property type="taxonomic scope" value="Eukaryota"/>
</dbReference>
<sequence>SPATEGRSSPWVINLLECTEKVLAGLQSAGSPSPFGRGSEKVFDERVRKAVEFPAERMASQFVPVFNAEFCSRIQRLLGGRSFFLQPHKLNVYGEGAHFAKHKDTIRDPRMVASVVVCCPTSFEGGVLSL</sequence>
<accession>A0A023AV28</accession>
<reference evidence="1" key="1">
    <citation type="submission" date="2013-12" db="EMBL/GenBank/DDBJ databases">
        <authorList>
            <person name="Omoto C.K."/>
            <person name="Sibley D."/>
            <person name="Venepally P."/>
            <person name="Hadjithomas M."/>
            <person name="Karamycheva S."/>
            <person name="Brunk B."/>
            <person name="Roos D."/>
            <person name="Caler E."/>
            <person name="Lorenzi H."/>
        </authorList>
    </citation>
    <scope>NUCLEOTIDE SEQUENCE</scope>
</reference>
<protein>
    <submittedName>
        <fullName evidence="1">Uncharacterized protein</fullName>
    </submittedName>
</protein>
<name>A0A023AV28_GRENI</name>
<dbReference type="GeneID" id="22916847"/>
<dbReference type="RefSeq" id="XP_011134714.1">
    <property type="nucleotide sequence ID" value="XM_011136412.1"/>
</dbReference>
<proteinExistence type="predicted"/>
<evidence type="ECO:0000313" key="2">
    <source>
        <dbReference type="Proteomes" id="UP000019763"/>
    </source>
</evidence>
<organism evidence="1 2">
    <name type="scientific">Gregarina niphandrodes</name>
    <name type="common">Septate eugregarine</name>
    <dbReference type="NCBI Taxonomy" id="110365"/>
    <lineage>
        <taxon>Eukaryota</taxon>
        <taxon>Sar</taxon>
        <taxon>Alveolata</taxon>
        <taxon>Apicomplexa</taxon>
        <taxon>Conoidasida</taxon>
        <taxon>Gregarinasina</taxon>
        <taxon>Eugregarinorida</taxon>
        <taxon>Gregarinidae</taxon>
        <taxon>Gregarina</taxon>
    </lineage>
</organism>
<comment type="caution">
    <text evidence="1">The sequence shown here is derived from an EMBL/GenBank/DDBJ whole genome shotgun (WGS) entry which is preliminary data.</text>
</comment>
<dbReference type="VEuPathDB" id="CryptoDB:GNI_241720"/>
<feature type="non-terminal residue" evidence="1">
    <location>
        <position position="130"/>
    </location>
</feature>
<dbReference type="OrthoDB" id="425897at2759"/>
<keyword evidence="2" id="KW-1185">Reference proteome</keyword>
<gene>
    <name evidence="1" type="ORF">GNI_241720</name>
</gene>
<dbReference type="PANTHER" id="PTHR33099">
    <property type="entry name" value="FE2OG DIOXYGENASE DOMAIN-CONTAINING PROTEIN"/>
    <property type="match status" value="1"/>
</dbReference>
<dbReference type="PANTHER" id="PTHR33099:SF7">
    <property type="entry name" value="MYND-TYPE DOMAIN-CONTAINING PROTEIN"/>
    <property type="match status" value="1"/>
</dbReference>
<dbReference type="AlphaFoldDB" id="A0A023AV28"/>
<dbReference type="Proteomes" id="UP000019763">
    <property type="component" value="Unassembled WGS sequence"/>
</dbReference>
<evidence type="ECO:0000313" key="1">
    <source>
        <dbReference type="EMBL" id="EZG42634.1"/>
    </source>
</evidence>